<dbReference type="Gene3D" id="1.10.357.10">
    <property type="entry name" value="Tetracycline Repressor, domain 2"/>
    <property type="match status" value="1"/>
</dbReference>
<dbReference type="RefSeq" id="WP_132124599.1">
    <property type="nucleotide sequence ID" value="NZ_SLWS01000013.1"/>
</dbReference>
<evidence type="ECO:0000256" key="4">
    <source>
        <dbReference type="PROSITE-ProRule" id="PRU00335"/>
    </source>
</evidence>
<evidence type="ECO:0000256" key="3">
    <source>
        <dbReference type="ARBA" id="ARBA00023163"/>
    </source>
</evidence>
<dbReference type="PRINTS" id="PR00455">
    <property type="entry name" value="HTHTETR"/>
</dbReference>
<dbReference type="AlphaFoldDB" id="A0A4V2S538"/>
<dbReference type="Pfam" id="PF13305">
    <property type="entry name" value="TetR_C_33"/>
    <property type="match status" value="1"/>
</dbReference>
<dbReference type="GO" id="GO:0000976">
    <property type="term" value="F:transcription cis-regulatory region binding"/>
    <property type="evidence" value="ECO:0007669"/>
    <property type="project" value="TreeGrafter"/>
</dbReference>
<evidence type="ECO:0000259" key="5">
    <source>
        <dbReference type="PROSITE" id="PS50977"/>
    </source>
</evidence>
<dbReference type="InterPro" id="IPR001647">
    <property type="entry name" value="HTH_TetR"/>
</dbReference>
<keyword evidence="1" id="KW-0805">Transcription regulation</keyword>
<name>A0A4V2S538_9PSEU</name>
<protein>
    <submittedName>
        <fullName evidence="6">TetR family transcriptional regulator</fullName>
    </submittedName>
</protein>
<dbReference type="Pfam" id="PF00440">
    <property type="entry name" value="TetR_N"/>
    <property type="match status" value="1"/>
</dbReference>
<reference evidence="6 7" key="1">
    <citation type="submission" date="2019-03" db="EMBL/GenBank/DDBJ databases">
        <title>Genomic Encyclopedia of Type Strains, Phase IV (KMG-IV): sequencing the most valuable type-strain genomes for metagenomic binning, comparative biology and taxonomic classification.</title>
        <authorList>
            <person name="Goeker M."/>
        </authorList>
    </citation>
    <scope>NUCLEOTIDE SEQUENCE [LARGE SCALE GENOMIC DNA]</scope>
    <source>
        <strain evidence="6 7">DSM 45934</strain>
    </source>
</reference>
<feature type="domain" description="HTH tetR-type" evidence="5">
    <location>
        <begin position="3"/>
        <end position="63"/>
    </location>
</feature>
<dbReference type="PROSITE" id="PS50977">
    <property type="entry name" value="HTH_TETR_2"/>
    <property type="match status" value="1"/>
</dbReference>
<keyword evidence="7" id="KW-1185">Reference proteome</keyword>
<comment type="caution">
    <text evidence="6">The sequence shown here is derived from an EMBL/GenBank/DDBJ whole genome shotgun (WGS) entry which is preliminary data.</text>
</comment>
<dbReference type="Proteomes" id="UP000295680">
    <property type="component" value="Unassembled WGS sequence"/>
</dbReference>
<dbReference type="InterPro" id="IPR025996">
    <property type="entry name" value="MT1864/Rv1816-like_C"/>
</dbReference>
<dbReference type="InterPro" id="IPR036271">
    <property type="entry name" value="Tet_transcr_reg_TetR-rel_C_sf"/>
</dbReference>
<evidence type="ECO:0000313" key="7">
    <source>
        <dbReference type="Proteomes" id="UP000295680"/>
    </source>
</evidence>
<feature type="DNA-binding region" description="H-T-H motif" evidence="4">
    <location>
        <begin position="26"/>
        <end position="45"/>
    </location>
</feature>
<dbReference type="InterPro" id="IPR009057">
    <property type="entry name" value="Homeodomain-like_sf"/>
</dbReference>
<dbReference type="GO" id="GO:0003700">
    <property type="term" value="F:DNA-binding transcription factor activity"/>
    <property type="evidence" value="ECO:0007669"/>
    <property type="project" value="TreeGrafter"/>
</dbReference>
<evidence type="ECO:0000313" key="6">
    <source>
        <dbReference type="EMBL" id="TCO50630.1"/>
    </source>
</evidence>
<accession>A0A4V2S538</accession>
<sequence>MPDGTRQRLIARALALLADEGVEAVTLRRVARDVGVSHGAPLRHFPNRAALLSAMAATGFSMLSERMAAGGLRATCQSYMDFARAEPALYALMFQLDPMNTTVFGQFRARVPAEVAAAPLWASLYGLVHMRLADSLDDMLDVHLH</sequence>
<dbReference type="OrthoDB" id="3173376at2"/>
<dbReference type="PANTHER" id="PTHR30055">
    <property type="entry name" value="HTH-TYPE TRANSCRIPTIONAL REGULATOR RUTR"/>
    <property type="match status" value="1"/>
</dbReference>
<dbReference type="SUPFAM" id="SSF46689">
    <property type="entry name" value="Homeodomain-like"/>
    <property type="match status" value="1"/>
</dbReference>
<dbReference type="PANTHER" id="PTHR30055:SF234">
    <property type="entry name" value="HTH-TYPE TRANSCRIPTIONAL REGULATOR BETI"/>
    <property type="match status" value="1"/>
</dbReference>
<evidence type="ECO:0000256" key="1">
    <source>
        <dbReference type="ARBA" id="ARBA00023015"/>
    </source>
</evidence>
<proteinExistence type="predicted"/>
<dbReference type="InterPro" id="IPR050109">
    <property type="entry name" value="HTH-type_TetR-like_transc_reg"/>
</dbReference>
<dbReference type="SUPFAM" id="SSF48498">
    <property type="entry name" value="Tetracyclin repressor-like, C-terminal domain"/>
    <property type="match status" value="1"/>
</dbReference>
<keyword evidence="2 4" id="KW-0238">DNA-binding</keyword>
<keyword evidence="3" id="KW-0804">Transcription</keyword>
<gene>
    <name evidence="6" type="ORF">EV192_1137</name>
</gene>
<evidence type="ECO:0000256" key="2">
    <source>
        <dbReference type="ARBA" id="ARBA00023125"/>
    </source>
</evidence>
<dbReference type="EMBL" id="SLWS01000013">
    <property type="protein sequence ID" value="TCO50630.1"/>
    <property type="molecule type" value="Genomic_DNA"/>
</dbReference>
<organism evidence="6 7">
    <name type="scientific">Actinocrispum wychmicini</name>
    <dbReference type="NCBI Taxonomy" id="1213861"/>
    <lineage>
        <taxon>Bacteria</taxon>
        <taxon>Bacillati</taxon>
        <taxon>Actinomycetota</taxon>
        <taxon>Actinomycetes</taxon>
        <taxon>Pseudonocardiales</taxon>
        <taxon>Pseudonocardiaceae</taxon>
        <taxon>Actinocrispum</taxon>
    </lineage>
</organism>